<proteinExistence type="predicted"/>
<dbReference type="InterPro" id="IPR041698">
    <property type="entry name" value="Methyltransf_25"/>
</dbReference>
<dbReference type="EC" id="2.1.-.-" evidence="2"/>
<evidence type="ECO:0000313" key="2">
    <source>
        <dbReference type="EMBL" id="WXB77716.1"/>
    </source>
</evidence>
<dbReference type="Proteomes" id="UP001382727">
    <property type="component" value="Chromosome"/>
</dbReference>
<name>A0ABZ2MKT6_9MICO</name>
<keyword evidence="3" id="KW-1185">Reference proteome</keyword>
<protein>
    <submittedName>
        <fullName evidence="2">Class I SAM-dependent methyltransferase</fullName>
        <ecNumber evidence="2">2.1.-.-</ecNumber>
    </submittedName>
</protein>
<organism evidence="2 3">
    <name type="scientific">Janibacter alittae</name>
    <dbReference type="NCBI Taxonomy" id="3115209"/>
    <lineage>
        <taxon>Bacteria</taxon>
        <taxon>Bacillati</taxon>
        <taxon>Actinomycetota</taxon>
        <taxon>Actinomycetes</taxon>
        <taxon>Micrococcales</taxon>
        <taxon>Intrasporangiaceae</taxon>
        <taxon>Janibacter</taxon>
    </lineage>
</organism>
<dbReference type="Pfam" id="PF13649">
    <property type="entry name" value="Methyltransf_25"/>
    <property type="match status" value="1"/>
</dbReference>
<dbReference type="EMBL" id="CP144913">
    <property type="protein sequence ID" value="WXB77716.1"/>
    <property type="molecule type" value="Genomic_DNA"/>
</dbReference>
<gene>
    <name evidence="2" type="ORF">V1351_06480</name>
</gene>
<reference evidence="2 3" key="1">
    <citation type="submission" date="2024-02" db="EMBL/GenBank/DDBJ databases">
        <title>Janibacter sp. nov., isolated from gut of marine sandworm.</title>
        <authorList>
            <person name="Kim B."/>
            <person name="Jun M.O."/>
            <person name="Shin N.-R."/>
        </authorList>
    </citation>
    <scope>NUCLEOTIDE SEQUENCE [LARGE SCALE GENOMIC DNA]</scope>
    <source>
        <strain evidence="2 3">A1S7</strain>
    </source>
</reference>
<accession>A0ABZ2MKT6</accession>
<dbReference type="InterPro" id="IPR029063">
    <property type="entry name" value="SAM-dependent_MTases_sf"/>
</dbReference>
<keyword evidence="2" id="KW-0808">Transferase</keyword>
<dbReference type="GO" id="GO:0032259">
    <property type="term" value="P:methylation"/>
    <property type="evidence" value="ECO:0007669"/>
    <property type="project" value="UniProtKB-KW"/>
</dbReference>
<keyword evidence="2" id="KW-0489">Methyltransferase</keyword>
<dbReference type="GO" id="GO:0008168">
    <property type="term" value="F:methyltransferase activity"/>
    <property type="evidence" value="ECO:0007669"/>
    <property type="project" value="UniProtKB-KW"/>
</dbReference>
<evidence type="ECO:0000313" key="3">
    <source>
        <dbReference type="Proteomes" id="UP001382727"/>
    </source>
</evidence>
<dbReference type="RefSeq" id="WP_338751866.1">
    <property type="nucleotide sequence ID" value="NZ_CP144913.1"/>
</dbReference>
<dbReference type="SUPFAM" id="SSF53335">
    <property type="entry name" value="S-adenosyl-L-methionine-dependent methyltransferases"/>
    <property type="match status" value="1"/>
</dbReference>
<sequence>MTEEVARADADWLALREPADAAARSVQLVNALRPHLPTDGLVIHDFGCGTGSMSRWLAPQLSGPQHWVGYERDEDLLTRATAAPPPLSRDGQAITTEWRLREITRLPPSDLTGASLVTASALLDMMTREEIERMVASIAGAGCPALITLSVVGQVKLAPAHPLDGRITAAFNDHQMRETGHGQLLGPGAVDVAAAEFLHAGYTVQLAPSPWQVDSRDTVLLESWLTGWVGAACEQDSTLQSEGSDYLGLRKEQVEGGQLAATVHHRDLFFLPRRASEIYISGTVPWLVSPRAIAPVREG</sequence>
<feature type="domain" description="Methyltransferase" evidence="1">
    <location>
        <begin position="44"/>
        <end position="139"/>
    </location>
</feature>
<evidence type="ECO:0000259" key="1">
    <source>
        <dbReference type="Pfam" id="PF13649"/>
    </source>
</evidence>
<dbReference type="Gene3D" id="3.40.50.150">
    <property type="entry name" value="Vaccinia Virus protein VP39"/>
    <property type="match status" value="1"/>
</dbReference>